<dbReference type="Gene3D" id="3.30.70.1230">
    <property type="entry name" value="Nucleotide cyclase"/>
    <property type="match status" value="1"/>
</dbReference>
<dbReference type="GO" id="GO:0016020">
    <property type="term" value="C:membrane"/>
    <property type="evidence" value="ECO:0007669"/>
    <property type="project" value="InterPro"/>
</dbReference>
<dbReference type="Pfam" id="PF00211">
    <property type="entry name" value="Guanylate_cyc"/>
    <property type="match status" value="1"/>
</dbReference>
<feature type="transmembrane region" description="Helical" evidence="5">
    <location>
        <begin position="134"/>
        <end position="158"/>
    </location>
</feature>
<dbReference type="PANTHER" id="PTHR43081:SF1">
    <property type="entry name" value="ADENYLATE CYCLASE, TERMINAL-DIFFERENTIATION SPECIFIC"/>
    <property type="match status" value="1"/>
</dbReference>
<accession>A0A840IAX2</accession>
<feature type="transmembrane region" description="Helical" evidence="5">
    <location>
        <begin position="110"/>
        <end position="128"/>
    </location>
</feature>
<dbReference type="PANTHER" id="PTHR43081">
    <property type="entry name" value="ADENYLATE CYCLASE, TERMINAL-DIFFERENTIATION SPECIFIC-RELATED"/>
    <property type="match status" value="1"/>
</dbReference>
<dbReference type="SMART" id="SM00304">
    <property type="entry name" value="HAMP"/>
    <property type="match status" value="1"/>
</dbReference>
<feature type="compositionally biased region" description="Basic and acidic residues" evidence="4">
    <location>
        <begin position="514"/>
        <end position="526"/>
    </location>
</feature>
<evidence type="ECO:0000256" key="1">
    <source>
        <dbReference type="ARBA" id="ARBA00005381"/>
    </source>
</evidence>
<keyword evidence="2 5" id="KW-0812">Transmembrane</keyword>
<dbReference type="InterPro" id="IPR001054">
    <property type="entry name" value="A/G_cyclase"/>
</dbReference>
<evidence type="ECO:0000256" key="2">
    <source>
        <dbReference type="ARBA" id="ARBA00022692"/>
    </source>
</evidence>
<dbReference type="SUPFAM" id="SSF55073">
    <property type="entry name" value="Nucleotide cyclase"/>
    <property type="match status" value="1"/>
</dbReference>
<protein>
    <submittedName>
        <fullName evidence="8">Class 3 adenylate cyclase</fullName>
    </submittedName>
</protein>
<dbReference type="Gene3D" id="6.10.340.10">
    <property type="match status" value="1"/>
</dbReference>
<proteinExistence type="inferred from homology"/>
<feature type="domain" description="HAMP" evidence="7">
    <location>
        <begin position="245"/>
        <end position="297"/>
    </location>
</feature>
<evidence type="ECO:0000313" key="9">
    <source>
        <dbReference type="Proteomes" id="UP000585272"/>
    </source>
</evidence>
<dbReference type="PROSITE" id="PS50125">
    <property type="entry name" value="GUANYLATE_CYCLASE_2"/>
    <property type="match status" value="1"/>
</dbReference>
<dbReference type="InterPro" id="IPR029787">
    <property type="entry name" value="Nucleotide_cyclase"/>
</dbReference>
<reference evidence="8 9" key="1">
    <citation type="submission" date="2020-08" db="EMBL/GenBank/DDBJ databases">
        <title>Genomic Encyclopedia of Archaeal and Bacterial Type Strains, Phase II (KMG-II): from individual species to whole genera.</title>
        <authorList>
            <person name="Goeker M."/>
        </authorList>
    </citation>
    <scope>NUCLEOTIDE SEQUENCE [LARGE SCALE GENOMIC DNA]</scope>
    <source>
        <strain evidence="8 9">DSM 23288</strain>
    </source>
</reference>
<dbReference type="PROSITE" id="PS50885">
    <property type="entry name" value="HAMP"/>
    <property type="match status" value="1"/>
</dbReference>
<dbReference type="GO" id="GO:0035556">
    <property type="term" value="P:intracellular signal transduction"/>
    <property type="evidence" value="ECO:0007669"/>
    <property type="project" value="InterPro"/>
</dbReference>
<comment type="similarity">
    <text evidence="1">Belongs to the adenylyl cyclase class-3 family.</text>
</comment>
<sequence length="560" mass="60789">MDRVLRYAYRRLGRRYPLTVVVLQFQIAHLLALGGIVLLRLYQPMSNETFVLLLVVAEVLVALDNVSSTLLARRLLRPVRAWLDGARDRSATTAAWRALTSLPSDYTRRVPTVPIALVIIPFAVFATLKLDLPPWSALAILLGMLLTLSYGALLRFFFLESLLRPVLEDVALQMPESFEPGRAGVSLRRRLLIGLPAINILTGVIVAGIEMNRHGAKLDDLGPAVVIAVATAFVISLELTILLSRSIFDPIDQLRSATERVGRGDLSTRVPVVSNDETGRLAQSFNDMVAGLEERERLHEAFDAYVGPDVTEMVLRDGTHLHGEEHEVSVLVLDIRDFTAMAEQASAGRIVDFLNEFYGLVVPIIERRGGRADKYVGDGLLAIFGAPEPLADHADRAVAAALEIAVAIRDRYDDVHVGIGVNSGPVVAGTVGGGGHVEYTVIGDAVNTADRVEQVTRQTGDTVLVTEATRALLREEHGRFENRPAVKLKGKSERVQLWAPKAVSATAAGSPDGTEPRTGEHARQEQSRPGTEPRTGEHAPVEPATGEHPTDPRGEAVPAS</sequence>
<feature type="transmembrane region" description="Helical" evidence="5">
    <location>
        <begin position="191"/>
        <end position="209"/>
    </location>
</feature>
<dbReference type="RefSeq" id="WP_183340215.1">
    <property type="nucleotide sequence ID" value="NZ_JACHNU010000001.1"/>
</dbReference>
<dbReference type="Proteomes" id="UP000585272">
    <property type="component" value="Unassembled WGS sequence"/>
</dbReference>
<evidence type="ECO:0000256" key="4">
    <source>
        <dbReference type="SAM" id="MobiDB-lite"/>
    </source>
</evidence>
<feature type="transmembrane region" description="Helical" evidence="5">
    <location>
        <begin position="21"/>
        <end position="43"/>
    </location>
</feature>
<dbReference type="Pfam" id="PF00672">
    <property type="entry name" value="HAMP"/>
    <property type="match status" value="1"/>
</dbReference>
<name>A0A840IAX2_9ACTN</name>
<dbReference type="InterPro" id="IPR050697">
    <property type="entry name" value="Adenylyl/Guanylyl_Cyclase_3/4"/>
</dbReference>
<keyword evidence="5" id="KW-0472">Membrane</keyword>
<evidence type="ECO:0000256" key="3">
    <source>
        <dbReference type="ARBA" id="ARBA00022989"/>
    </source>
</evidence>
<comment type="caution">
    <text evidence="8">The sequence shown here is derived from an EMBL/GenBank/DDBJ whole genome shotgun (WGS) entry which is preliminary data.</text>
</comment>
<feature type="transmembrane region" description="Helical" evidence="5">
    <location>
        <begin position="49"/>
        <end position="72"/>
    </location>
</feature>
<evidence type="ECO:0000256" key="5">
    <source>
        <dbReference type="SAM" id="Phobius"/>
    </source>
</evidence>
<evidence type="ECO:0000259" key="6">
    <source>
        <dbReference type="PROSITE" id="PS50125"/>
    </source>
</evidence>
<gene>
    <name evidence="8" type="ORF">BDZ31_001345</name>
</gene>
<dbReference type="InterPro" id="IPR003660">
    <property type="entry name" value="HAMP_dom"/>
</dbReference>
<dbReference type="CDD" id="cd07302">
    <property type="entry name" value="CHD"/>
    <property type="match status" value="1"/>
</dbReference>
<evidence type="ECO:0000259" key="7">
    <source>
        <dbReference type="PROSITE" id="PS50885"/>
    </source>
</evidence>
<feature type="region of interest" description="Disordered" evidence="4">
    <location>
        <begin position="500"/>
        <end position="560"/>
    </location>
</feature>
<dbReference type="SUPFAM" id="SSF158472">
    <property type="entry name" value="HAMP domain-like"/>
    <property type="match status" value="1"/>
</dbReference>
<feature type="domain" description="Guanylate cyclase" evidence="6">
    <location>
        <begin position="329"/>
        <end position="453"/>
    </location>
</feature>
<dbReference type="AlphaFoldDB" id="A0A840IAX2"/>
<keyword evidence="9" id="KW-1185">Reference proteome</keyword>
<organism evidence="8 9">
    <name type="scientific">Conexibacter arvalis</name>
    <dbReference type="NCBI Taxonomy" id="912552"/>
    <lineage>
        <taxon>Bacteria</taxon>
        <taxon>Bacillati</taxon>
        <taxon>Actinomycetota</taxon>
        <taxon>Thermoleophilia</taxon>
        <taxon>Solirubrobacterales</taxon>
        <taxon>Conexibacteraceae</taxon>
        <taxon>Conexibacter</taxon>
    </lineage>
</organism>
<evidence type="ECO:0000313" key="8">
    <source>
        <dbReference type="EMBL" id="MBB4661772.1"/>
    </source>
</evidence>
<dbReference type="SMART" id="SM00044">
    <property type="entry name" value="CYCc"/>
    <property type="match status" value="1"/>
</dbReference>
<feature type="transmembrane region" description="Helical" evidence="5">
    <location>
        <begin position="221"/>
        <end position="243"/>
    </location>
</feature>
<dbReference type="GO" id="GO:0004016">
    <property type="term" value="F:adenylate cyclase activity"/>
    <property type="evidence" value="ECO:0007669"/>
    <property type="project" value="UniProtKB-ARBA"/>
</dbReference>
<keyword evidence="3 5" id="KW-1133">Transmembrane helix</keyword>
<dbReference type="GO" id="GO:0006171">
    <property type="term" value="P:cAMP biosynthetic process"/>
    <property type="evidence" value="ECO:0007669"/>
    <property type="project" value="TreeGrafter"/>
</dbReference>
<dbReference type="EMBL" id="JACHNU010000001">
    <property type="protein sequence ID" value="MBB4661772.1"/>
    <property type="molecule type" value="Genomic_DNA"/>
</dbReference>
<dbReference type="CDD" id="cd06225">
    <property type="entry name" value="HAMP"/>
    <property type="match status" value="1"/>
</dbReference>